<dbReference type="SMART" id="SM00829">
    <property type="entry name" value="PKS_ER"/>
    <property type="match status" value="1"/>
</dbReference>
<dbReference type="Proteomes" id="UP000636110">
    <property type="component" value="Unassembled WGS sequence"/>
</dbReference>
<dbReference type="SUPFAM" id="SSF50129">
    <property type="entry name" value="GroES-like"/>
    <property type="match status" value="1"/>
</dbReference>
<dbReference type="Gene3D" id="3.90.180.10">
    <property type="entry name" value="Medium-chain alcohol dehydrogenases, catalytic domain"/>
    <property type="match status" value="1"/>
</dbReference>
<evidence type="ECO:0000259" key="2">
    <source>
        <dbReference type="SMART" id="SM00829"/>
    </source>
</evidence>
<sequence>MKAIILKEFGSADELQIQEIQPPVIKEAEVLVRVKAISINPVDIKTREGKGVYGKIKDEKPMILGWDISGIVQESRSEKFKVGDEVFGMVNFPGHGKGYAEYVAAPASQLALKPSQVSHTDAAAATLAALTAWQVLVDHMKIKAGDRVLIHAAAGGVGHYAVQIAKNLGAYVIGTSSAAKKDFIMSLGADEHIDYTAGPLEQFTNNIDFVLDTIGGDNIDHSLKVMKKGGTIISIPSGLREEVTEKAKAMGIHGYFTMVQSDDHHIPHIAELLKNGKLKSHVSQIFNFDQMAEAHKALETGRTQGKIVLTVNV</sequence>
<protein>
    <submittedName>
        <fullName evidence="3">Zinc-binding dehydrogenase</fullName>
    </submittedName>
</protein>
<name>A0ABR6ETY6_9SPHI</name>
<dbReference type="SUPFAM" id="SSF51735">
    <property type="entry name" value="NAD(P)-binding Rossmann-fold domains"/>
    <property type="match status" value="1"/>
</dbReference>
<dbReference type="InterPro" id="IPR002364">
    <property type="entry name" value="Quin_OxRdtase/zeta-crystal_CS"/>
</dbReference>
<feature type="domain" description="Enoyl reductase (ER)" evidence="2">
    <location>
        <begin position="10"/>
        <end position="309"/>
    </location>
</feature>
<organism evidence="3 4">
    <name type="scientific">Pedobacter gandavensis</name>
    <dbReference type="NCBI Taxonomy" id="2679963"/>
    <lineage>
        <taxon>Bacteria</taxon>
        <taxon>Pseudomonadati</taxon>
        <taxon>Bacteroidota</taxon>
        <taxon>Sphingobacteriia</taxon>
        <taxon>Sphingobacteriales</taxon>
        <taxon>Sphingobacteriaceae</taxon>
        <taxon>Pedobacter</taxon>
    </lineage>
</organism>
<dbReference type="EMBL" id="WNXC01000001">
    <property type="protein sequence ID" value="MBB2148661.1"/>
    <property type="molecule type" value="Genomic_DNA"/>
</dbReference>
<dbReference type="PANTHER" id="PTHR11695:SF294">
    <property type="entry name" value="RETICULON-4-INTERACTING PROTEIN 1, MITOCHONDRIAL"/>
    <property type="match status" value="1"/>
</dbReference>
<proteinExistence type="predicted"/>
<evidence type="ECO:0000313" key="4">
    <source>
        <dbReference type="Proteomes" id="UP000636110"/>
    </source>
</evidence>
<comment type="caution">
    <text evidence="3">The sequence shown here is derived from an EMBL/GenBank/DDBJ whole genome shotgun (WGS) entry which is preliminary data.</text>
</comment>
<dbReference type="InterPro" id="IPR011032">
    <property type="entry name" value="GroES-like_sf"/>
</dbReference>
<keyword evidence="1" id="KW-0560">Oxidoreductase</keyword>
<evidence type="ECO:0000313" key="3">
    <source>
        <dbReference type="EMBL" id="MBB2148661.1"/>
    </source>
</evidence>
<dbReference type="InterPro" id="IPR013154">
    <property type="entry name" value="ADH-like_N"/>
</dbReference>
<dbReference type="InterPro" id="IPR036291">
    <property type="entry name" value="NAD(P)-bd_dom_sf"/>
</dbReference>
<dbReference type="InterPro" id="IPR020843">
    <property type="entry name" value="ER"/>
</dbReference>
<dbReference type="PANTHER" id="PTHR11695">
    <property type="entry name" value="ALCOHOL DEHYDROGENASE RELATED"/>
    <property type="match status" value="1"/>
</dbReference>
<dbReference type="Gene3D" id="3.40.50.720">
    <property type="entry name" value="NAD(P)-binding Rossmann-like Domain"/>
    <property type="match status" value="1"/>
</dbReference>
<dbReference type="PROSITE" id="PS01162">
    <property type="entry name" value="QOR_ZETA_CRYSTAL"/>
    <property type="match status" value="1"/>
</dbReference>
<dbReference type="CDD" id="cd05289">
    <property type="entry name" value="MDR_like_2"/>
    <property type="match status" value="1"/>
</dbReference>
<keyword evidence="4" id="KW-1185">Reference proteome</keyword>
<dbReference type="Pfam" id="PF08240">
    <property type="entry name" value="ADH_N"/>
    <property type="match status" value="1"/>
</dbReference>
<dbReference type="InterPro" id="IPR050700">
    <property type="entry name" value="YIM1/Zinc_Alcohol_DH_Fams"/>
</dbReference>
<reference evidence="3 4" key="1">
    <citation type="submission" date="2019-11" db="EMBL/GenBank/DDBJ databases">
        <title>Description of Pedobacter sp. LMG 31462T.</title>
        <authorList>
            <person name="Carlier A."/>
            <person name="Qi S."/>
            <person name="Vandamme P."/>
        </authorList>
    </citation>
    <scope>NUCLEOTIDE SEQUENCE [LARGE SCALE GENOMIC DNA]</scope>
    <source>
        <strain evidence="3 4">LMG 31462</strain>
    </source>
</reference>
<dbReference type="RefSeq" id="WP_182954858.1">
    <property type="nucleotide sequence ID" value="NZ_WNXC01000001.1"/>
</dbReference>
<evidence type="ECO:0000256" key="1">
    <source>
        <dbReference type="ARBA" id="ARBA00023002"/>
    </source>
</evidence>
<accession>A0ABR6ETY6</accession>
<gene>
    <name evidence="3" type="ORF">GM920_07025</name>
</gene>
<dbReference type="Pfam" id="PF13602">
    <property type="entry name" value="ADH_zinc_N_2"/>
    <property type="match status" value="1"/>
</dbReference>